<dbReference type="InterPro" id="IPR003439">
    <property type="entry name" value="ABC_transporter-like_ATP-bd"/>
</dbReference>
<dbReference type="Proteomes" id="UP000317318">
    <property type="component" value="Chromosome"/>
</dbReference>
<dbReference type="SUPFAM" id="SSF52540">
    <property type="entry name" value="P-loop containing nucleoside triphosphate hydrolases"/>
    <property type="match status" value="1"/>
</dbReference>
<dbReference type="FunFam" id="3.40.50.300:FF:000032">
    <property type="entry name" value="Export ABC transporter ATP-binding protein"/>
    <property type="match status" value="1"/>
</dbReference>
<keyword evidence="2" id="KW-0547">Nucleotide-binding</keyword>
<evidence type="ECO:0000256" key="3">
    <source>
        <dbReference type="ARBA" id="ARBA00022840"/>
    </source>
</evidence>
<keyword evidence="7" id="KW-1185">Reference proteome</keyword>
<evidence type="ECO:0000256" key="1">
    <source>
        <dbReference type="ARBA" id="ARBA00022448"/>
    </source>
</evidence>
<dbReference type="KEGG" id="svp:Pan189_07980"/>
<dbReference type="InterPro" id="IPR015854">
    <property type="entry name" value="ABC_transpr_LolD-like"/>
</dbReference>
<dbReference type="GO" id="GO:0005524">
    <property type="term" value="F:ATP binding"/>
    <property type="evidence" value="ECO:0007669"/>
    <property type="project" value="UniProtKB-KW"/>
</dbReference>
<dbReference type="CDD" id="cd03255">
    <property type="entry name" value="ABC_MJ0796_LolCDE_FtsE"/>
    <property type="match status" value="1"/>
</dbReference>
<dbReference type="GO" id="GO:0098796">
    <property type="term" value="C:membrane protein complex"/>
    <property type="evidence" value="ECO:0007669"/>
    <property type="project" value="UniProtKB-ARBA"/>
</dbReference>
<dbReference type="InterPro" id="IPR027417">
    <property type="entry name" value="P-loop_NTPase"/>
</dbReference>
<evidence type="ECO:0000259" key="5">
    <source>
        <dbReference type="PROSITE" id="PS50893"/>
    </source>
</evidence>
<keyword evidence="6" id="KW-0449">Lipoprotein</keyword>
<dbReference type="PROSITE" id="PS50893">
    <property type="entry name" value="ABC_TRANSPORTER_2"/>
    <property type="match status" value="1"/>
</dbReference>
<sequence>MIELQDVAKTHHRGETAVHALRGVTATIPEGSFTFILGPSGSGKSTLLYLMGALDAPTAGDIVVDGHSINEMPDSAKDSYRRDDVGFIFQSFNLLKNLNAVDNALVPYLPRGVNGELKSRAVELLKRVGLENRIDHTPNQLSGGEQQRVAIARALLKDPKLILADEPTGELDSKTGAEVFGYLRDLHAERKSTVVVVTHDQSHLTSGDTVLRMRDGRIEE</sequence>
<dbReference type="GO" id="GO:0022857">
    <property type="term" value="F:transmembrane transporter activity"/>
    <property type="evidence" value="ECO:0007669"/>
    <property type="project" value="TreeGrafter"/>
</dbReference>
<comment type="similarity">
    <text evidence="4">Belongs to the ABC transporter superfamily. Macrolide exporter (TC 3.A.1.122) family.</text>
</comment>
<keyword evidence="1" id="KW-0813">Transport</keyword>
<accession>A0A517QXR4</accession>
<protein>
    <submittedName>
        <fullName evidence="6">Lipoprotein-releasing system ATP-binding protein LolD</fullName>
        <ecNumber evidence="6">3.6.3.-</ecNumber>
    </submittedName>
</protein>
<keyword evidence="6" id="KW-0378">Hydrolase</keyword>
<evidence type="ECO:0000256" key="2">
    <source>
        <dbReference type="ARBA" id="ARBA00022741"/>
    </source>
</evidence>
<dbReference type="PANTHER" id="PTHR24220">
    <property type="entry name" value="IMPORT ATP-BINDING PROTEIN"/>
    <property type="match status" value="1"/>
</dbReference>
<dbReference type="RefSeq" id="WP_145362646.1">
    <property type="nucleotide sequence ID" value="NZ_CP036268.1"/>
</dbReference>
<dbReference type="GO" id="GO:0005886">
    <property type="term" value="C:plasma membrane"/>
    <property type="evidence" value="ECO:0007669"/>
    <property type="project" value="TreeGrafter"/>
</dbReference>
<name>A0A517QXR4_9PLAN</name>
<dbReference type="InterPro" id="IPR003593">
    <property type="entry name" value="AAA+_ATPase"/>
</dbReference>
<dbReference type="SMART" id="SM00382">
    <property type="entry name" value="AAA"/>
    <property type="match status" value="1"/>
</dbReference>
<keyword evidence="3 6" id="KW-0067">ATP-binding</keyword>
<dbReference type="GO" id="GO:0016887">
    <property type="term" value="F:ATP hydrolysis activity"/>
    <property type="evidence" value="ECO:0007669"/>
    <property type="project" value="InterPro"/>
</dbReference>
<gene>
    <name evidence="6" type="primary">lolD_2</name>
    <name evidence="6" type="ORF">Pan189_07980</name>
</gene>
<dbReference type="InterPro" id="IPR017911">
    <property type="entry name" value="MacB-like_ATP-bd"/>
</dbReference>
<dbReference type="Pfam" id="PF00005">
    <property type="entry name" value="ABC_tran"/>
    <property type="match status" value="1"/>
</dbReference>
<dbReference type="PANTHER" id="PTHR24220:SF86">
    <property type="entry name" value="ABC TRANSPORTER ABCH.1"/>
    <property type="match status" value="1"/>
</dbReference>
<dbReference type="PROSITE" id="PS00211">
    <property type="entry name" value="ABC_TRANSPORTER_1"/>
    <property type="match status" value="1"/>
</dbReference>
<dbReference type="Gene3D" id="3.40.50.300">
    <property type="entry name" value="P-loop containing nucleotide triphosphate hydrolases"/>
    <property type="match status" value="1"/>
</dbReference>
<evidence type="ECO:0000256" key="4">
    <source>
        <dbReference type="ARBA" id="ARBA00038388"/>
    </source>
</evidence>
<dbReference type="OrthoDB" id="273392at2"/>
<proteinExistence type="inferred from homology"/>
<dbReference type="InterPro" id="IPR017871">
    <property type="entry name" value="ABC_transporter-like_CS"/>
</dbReference>
<dbReference type="EC" id="3.6.3.-" evidence="6"/>
<reference evidence="6 7" key="1">
    <citation type="submission" date="2019-02" db="EMBL/GenBank/DDBJ databases">
        <title>Deep-cultivation of Planctomycetes and their phenomic and genomic characterization uncovers novel biology.</title>
        <authorList>
            <person name="Wiegand S."/>
            <person name="Jogler M."/>
            <person name="Boedeker C."/>
            <person name="Pinto D."/>
            <person name="Vollmers J."/>
            <person name="Rivas-Marin E."/>
            <person name="Kohn T."/>
            <person name="Peeters S.H."/>
            <person name="Heuer A."/>
            <person name="Rast P."/>
            <person name="Oberbeckmann S."/>
            <person name="Bunk B."/>
            <person name="Jeske O."/>
            <person name="Meyerdierks A."/>
            <person name="Storesund J.E."/>
            <person name="Kallscheuer N."/>
            <person name="Luecker S."/>
            <person name="Lage O.M."/>
            <person name="Pohl T."/>
            <person name="Merkel B.J."/>
            <person name="Hornburger P."/>
            <person name="Mueller R.-W."/>
            <person name="Bruemmer F."/>
            <person name="Labrenz M."/>
            <person name="Spormann A.M."/>
            <person name="Op den Camp H."/>
            <person name="Overmann J."/>
            <person name="Amann R."/>
            <person name="Jetten M.S.M."/>
            <person name="Mascher T."/>
            <person name="Medema M.H."/>
            <person name="Devos D.P."/>
            <person name="Kaster A.-K."/>
            <person name="Ovreas L."/>
            <person name="Rohde M."/>
            <person name="Galperin M.Y."/>
            <person name="Jogler C."/>
        </authorList>
    </citation>
    <scope>NUCLEOTIDE SEQUENCE [LARGE SCALE GENOMIC DNA]</scope>
    <source>
        <strain evidence="6 7">Pan189</strain>
    </source>
</reference>
<evidence type="ECO:0000313" key="7">
    <source>
        <dbReference type="Proteomes" id="UP000317318"/>
    </source>
</evidence>
<feature type="domain" description="ABC transporter" evidence="5">
    <location>
        <begin position="2"/>
        <end position="220"/>
    </location>
</feature>
<evidence type="ECO:0000313" key="6">
    <source>
        <dbReference type="EMBL" id="QDT36442.1"/>
    </source>
</evidence>
<organism evidence="6 7">
    <name type="scientific">Stratiformator vulcanicus</name>
    <dbReference type="NCBI Taxonomy" id="2527980"/>
    <lineage>
        <taxon>Bacteria</taxon>
        <taxon>Pseudomonadati</taxon>
        <taxon>Planctomycetota</taxon>
        <taxon>Planctomycetia</taxon>
        <taxon>Planctomycetales</taxon>
        <taxon>Planctomycetaceae</taxon>
        <taxon>Stratiformator</taxon>
    </lineage>
</organism>
<dbReference type="EMBL" id="CP036268">
    <property type="protein sequence ID" value="QDT36442.1"/>
    <property type="molecule type" value="Genomic_DNA"/>
</dbReference>
<dbReference type="AlphaFoldDB" id="A0A517QXR4"/>